<comment type="caution">
    <text evidence="1">The sequence shown here is derived from an EMBL/GenBank/DDBJ whole genome shotgun (WGS) entry which is preliminary data.</text>
</comment>
<organism evidence="1 2">
    <name type="scientific">Serratia aquatilis</name>
    <dbReference type="NCBI Taxonomy" id="1737515"/>
    <lineage>
        <taxon>Bacteria</taxon>
        <taxon>Pseudomonadati</taxon>
        <taxon>Pseudomonadota</taxon>
        <taxon>Gammaproteobacteria</taxon>
        <taxon>Enterobacterales</taxon>
        <taxon>Yersiniaceae</taxon>
        <taxon>Serratia</taxon>
    </lineage>
</organism>
<name>A0ABV6EI46_9GAMM</name>
<dbReference type="RefSeq" id="WP_380678286.1">
    <property type="nucleotide sequence ID" value="NZ_JBHLXG010000021.1"/>
</dbReference>
<protein>
    <submittedName>
        <fullName evidence="1">Uncharacterized protein</fullName>
    </submittedName>
</protein>
<accession>A0ABV6EI46</accession>
<feature type="non-terminal residue" evidence="1">
    <location>
        <position position="1"/>
    </location>
</feature>
<dbReference type="EMBL" id="JBHLXG010000021">
    <property type="protein sequence ID" value="MFC0228533.1"/>
    <property type="molecule type" value="Genomic_DNA"/>
</dbReference>
<dbReference type="Proteomes" id="UP001589792">
    <property type="component" value="Unassembled WGS sequence"/>
</dbReference>
<keyword evidence="2" id="KW-1185">Reference proteome</keyword>
<reference evidence="1 2" key="1">
    <citation type="submission" date="2024-09" db="EMBL/GenBank/DDBJ databases">
        <authorList>
            <person name="Sun Q."/>
            <person name="Mori K."/>
        </authorList>
    </citation>
    <scope>NUCLEOTIDE SEQUENCE [LARGE SCALE GENOMIC DNA]</scope>
    <source>
        <strain evidence="1 2">CCM 8626</strain>
    </source>
</reference>
<evidence type="ECO:0000313" key="1">
    <source>
        <dbReference type="EMBL" id="MFC0228533.1"/>
    </source>
</evidence>
<evidence type="ECO:0000313" key="2">
    <source>
        <dbReference type="Proteomes" id="UP001589792"/>
    </source>
</evidence>
<sequence length="100" mass="11789">RQIIRFPAEESSLFLIKKWCFHRLAASWLGDLSVVVPGQWRRIIGSSENAATPNFKKSLKRTNNNQKWHFRMFYTLKNGALRAKESESRQIWQNIIVEGR</sequence>
<gene>
    <name evidence="1" type="ORF">ACFFJ3_18865</name>
</gene>
<proteinExistence type="predicted"/>